<dbReference type="Pfam" id="PF18322">
    <property type="entry name" value="CLIP_1"/>
    <property type="match status" value="1"/>
</dbReference>
<protein>
    <recommendedName>
        <fullName evidence="3">Peptidase S1 domain-containing protein</fullName>
    </recommendedName>
</protein>
<feature type="region of interest" description="Disordered" evidence="1">
    <location>
        <begin position="63"/>
        <end position="141"/>
    </location>
</feature>
<dbReference type="SUPFAM" id="SSF50494">
    <property type="entry name" value="Trypsin-like serine proteases"/>
    <property type="match status" value="1"/>
</dbReference>
<dbReference type="EMBL" id="GEBQ01016194">
    <property type="protein sequence ID" value="JAT23783.1"/>
    <property type="molecule type" value="Transcribed_RNA"/>
</dbReference>
<dbReference type="PROSITE" id="PS50240">
    <property type="entry name" value="TRYPSIN_DOM"/>
    <property type="match status" value="1"/>
</dbReference>
<feature type="compositionally biased region" description="Basic and acidic residues" evidence="1">
    <location>
        <begin position="34"/>
        <end position="45"/>
    </location>
</feature>
<evidence type="ECO:0000256" key="1">
    <source>
        <dbReference type="SAM" id="MobiDB-lite"/>
    </source>
</evidence>
<feature type="non-terminal residue" evidence="4">
    <location>
        <position position="355"/>
    </location>
</feature>
<sequence>MAMGPTLVVISVCLLALGRGYPTDNDQDSGTRLGIDRPSTEEPPKVSECGLDALLGEVFGSSGGSGCGKSPDNNNNGGNYNPDPNNGGNYPDPNNGGTYPDPNNGGGNFNPDPNNGGGNFNPDPNNNHQQPSPPPGPYNPNPSDCTCVQYYLCNDNNTINEDGSGLIDIRIKDDECENYLEKCCGRQDIRQPDNPVTPRPQPRPYESKCGNRNFDGIGFRITGDKDNEAQYGEFPWMVAIVRPDRTLSKDGKTVNVYQCGGSLIHPQVVLTGAHCVRGKSNLVVRAGEWDTQTKNELYPTQDVNVREVIIHEQFNIGSLANDPALLIMERPLDMSVENVGLICLPGPNENMDGRN</sequence>
<dbReference type="GO" id="GO:0004252">
    <property type="term" value="F:serine-type endopeptidase activity"/>
    <property type="evidence" value="ECO:0007669"/>
    <property type="project" value="InterPro"/>
</dbReference>
<dbReference type="Pfam" id="PF00089">
    <property type="entry name" value="Trypsin"/>
    <property type="match status" value="1"/>
</dbReference>
<dbReference type="PANTHER" id="PTHR24258">
    <property type="entry name" value="SERINE PROTEASE-RELATED"/>
    <property type="match status" value="1"/>
</dbReference>
<evidence type="ECO:0000256" key="2">
    <source>
        <dbReference type="SAM" id="SignalP"/>
    </source>
</evidence>
<feature type="domain" description="Peptidase S1" evidence="3">
    <location>
        <begin position="221"/>
        <end position="355"/>
    </location>
</feature>
<dbReference type="InterPro" id="IPR009003">
    <property type="entry name" value="Peptidase_S1_PA"/>
</dbReference>
<keyword evidence="2" id="KW-0732">Signal</keyword>
<dbReference type="GO" id="GO:0006508">
    <property type="term" value="P:proteolysis"/>
    <property type="evidence" value="ECO:0007669"/>
    <property type="project" value="InterPro"/>
</dbReference>
<feature type="region of interest" description="Disordered" evidence="1">
    <location>
        <begin position="20"/>
        <end position="47"/>
    </location>
</feature>
<dbReference type="Gene3D" id="2.40.10.10">
    <property type="entry name" value="Trypsin-like serine proteases"/>
    <property type="match status" value="1"/>
</dbReference>
<proteinExistence type="predicted"/>
<name>A0A1B6LJA8_9HEMI</name>
<dbReference type="InterPro" id="IPR041515">
    <property type="entry name" value="PPAF-2-like_Clip"/>
</dbReference>
<accession>A0A1B6LJA8</accession>
<feature type="region of interest" description="Disordered" evidence="1">
    <location>
        <begin position="187"/>
        <end position="209"/>
    </location>
</feature>
<dbReference type="SMART" id="SM00020">
    <property type="entry name" value="Tryp_SPc"/>
    <property type="match status" value="1"/>
</dbReference>
<dbReference type="AlphaFoldDB" id="A0A1B6LJA8"/>
<feature type="signal peptide" evidence="2">
    <location>
        <begin position="1"/>
        <end position="20"/>
    </location>
</feature>
<evidence type="ECO:0000313" key="4">
    <source>
        <dbReference type="EMBL" id="JAT23783.1"/>
    </source>
</evidence>
<dbReference type="InterPro" id="IPR001254">
    <property type="entry name" value="Trypsin_dom"/>
</dbReference>
<gene>
    <name evidence="4" type="ORF">g.40723</name>
</gene>
<evidence type="ECO:0000259" key="3">
    <source>
        <dbReference type="PROSITE" id="PS50240"/>
    </source>
</evidence>
<feature type="compositionally biased region" description="Low complexity" evidence="1">
    <location>
        <begin position="68"/>
        <end position="130"/>
    </location>
</feature>
<reference evidence="4" key="1">
    <citation type="submission" date="2015-11" db="EMBL/GenBank/DDBJ databases">
        <title>De novo transcriptome assembly of four potential Pierce s Disease insect vectors from Arizona vineyards.</title>
        <authorList>
            <person name="Tassone E.E."/>
        </authorList>
    </citation>
    <scope>NUCLEOTIDE SEQUENCE</scope>
</reference>
<organism evidence="4">
    <name type="scientific">Graphocephala atropunctata</name>
    <dbReference type="NCBI Taxonomy" id="36148"/>
    <lineage>
        <taxon>Eukaryota</taxon>
        <taxon>Metazoa</taxon>
        <taxon>Ecdysozoa</taxon>
        <taxon>Arthropoda</taxon>
        <taxon>Hexapoda</taxon>
        <taxon>Insecta</taxon>
        <taxon>Pterygota</taxon>
        <taxon>Neoptera</taxon>
        <taxon>Paraneoptera</taxon>
        <taxon>Hemiptera</taxon>
        <taxon>Auchenorrhyncha</taxon>
        <taxon>Membracoidea</taxon>
        <taxon>Cicadellidae</taxon>
        <taxon>Cicadellinae</taxon>
        <taxon>Cicadellini</taxon>
        <taxon>Graphocephala</taxon>
    </lineage>
</organism>
<dbReference type="PANTHER" id="PTHR24258:SF129">
    <property type="entry name" value="LP15124P-RELATED"/>
    <property type="match status" value="1"/>
</dbReference>
<dbReference type="InterPro" id="IPR043504">
    <property type="entry name" value="Peptidase_S1_PA_chymotrypsin"/>
</dbReference>
<feature type="chain" id="PRO_5008587511" description="Peptidase S1 domain-containing protein" evidence="2">
    <location>
        <begin position="21"/>
        <end position="355"/>
    </location>
</feature>
<feature type="compositionally biased region" description="Pro residues" evidence="1">
    <location>
        <begin position="131"/>
        <end position="140"/>
    </location>
</feature>